<reference evidence="2" key="1">
    <citation type="submission" date="2018-11" db="EMBL/GenBank/DDBJ databases">
        <title>Proposal to divide the Flavobacteriaceae and reorganize its genera based on Amino Acid Identity values calculated from whole genome sequences.</title>
        <authorList>
            <person name="Nicholson A.C."/>
            <person name="Gulvik C.A."/>
            <person name="Whitney A.M."/>
            <person name="Humrighouse B.W."/>
            <person name="Bell M."/>
            <person name="Holmes B."/>
            <person name="Steigerwalt A."/>
            <person name="Villarma A."/>
            <person name="Sheth M."/>
            <person name="Batra D."/>
            <person name="Pryor J."/>
            <person name="Bernardet J.-F."/>
            <person name="Hugo C."/>
            <person name="Kampfer P."/>
            <person name="Newman J."/>
            <person name="Mcquiston J.R."/>
        </authorList>
    </citation>
    <scope>NUCLEOTIDE SEQUENCE [LARGE SCALE GENOMIC DNA]</scope>
    <source>
        <strain evidence="1">F5649</strain>
        <strain evidence="2">H6466</strain>
    </source>
</reference>
<evidence type="ECO:0000313" key="3">
    <source>
        <dbReference type="Proteomes" id="UP000272316"/>
    </source>
</evidence>
<dbReference type="RefSeq" id="WP_124800937.1">
    <property type="nucleotide sequence ID" value="NZ_CP034160.1"/>
</dbReference>
<name>A0A3G8ZBI9_9FLAO</name>
<dbReference type="EMBL" id="CP034161">
    <property type="protein sequence ID" value="AZI38600.1"/>
    <property type="molecule type" value="Genomic_DNA"/>
</dbReference>
<dbReference type="InterPro" id="IPR011664">
    <property type="entry name" value="Abi_system_AbiD/AbiF-like"/>
</dbReference>
<dbReference type="OrthoDB" id="5363652at2"/>
<organism evidence="2 3">
    <name type="scientific">Epilithonimonas vandammei</name>
    <dbReference type="NCBI Taxonomy" id="2487072"/>
    <lineage>
        <taxon>Bacteria</taxon>
        <taxon>Pseudomonadati</taxon>
        <taxon>Bacteroidota</taxon>
        <taxon>Flavobacteriia</taxon>
        <taxon>Flavobacteriales</taxon>
        <taxon>Weeksellaceae</taxon>
        <taxon>Chryseobacterium group</taxon>
        <taxon>Epilithonimonas</taxon>
    </lineage>
</organism>
<dbReference type="EMBL" id="CP034160">
    <property type="protein sequence ID" value="AZI54075.1"/>
    <property type="molecule type" value="Genomic_DNA"/>
</dbReference>
<sequence>MGSIATTVDEQLKILTDRGMTFDYEEAKLKEILLDIGYYKLGFYWHHFQKDRNHNFLEGTKISDVIKLYYLDVNLKSVLAKAINRIEVNFKTKLIYFGSNKYKDNPFWFCDTTLIEDYFTDEFPRVYTNKFINDNKPIKNHHKKYPKQTYAPAWKTLEFLSLGTIIVLYSCLKDINLKKEIALCFGVKKPQIFENYLKTIVFIRNICAHNDLLYDSNTAKEIETTPMIIFNNNNRHSLDSSIKVILYFLGQVSANRRNEVQKEIDIIFREHQSNPIISTILTEKSNYRF</sequence>
<protein>
    <submittedName>
        <fullName evidence="2">Abi family protein</fullName>
    </submittedName>
</protein>
<proteinExistence type="predicted"/>
<reference evidence="4" key="3">
    <citation type="submission" date="2018-11" db="EMBL/GenBank/DDBJ databases">
        <title>Proposal to divide the Flavobacteriaceae and reorganize its genera based on Amino Acid Identity values calculated from whole genome sequences.</title>
        <authorList>
            <person name="Nicholson A.C."/>
            <person name="Gulvik C.A."/>
            <person name="Whitney A.M."/>
            <person name="Humrighouse B.W."/>
            <person name="Bell M."/>
            <person name="Holmes B."/>
            <person name="Steigerwalt A.B."/>
            <person name="Villarma A."/>
            <person name="Sheth M."/>
            <person name="Batra D."/>
            <person name="Pryor J."/>
            <person name="Bernardet J.-F."/>
            <person name="Hugo C."/>
            <person name="Kampfer P."/>
            <person name="Newman J.D."/>
            <person name="McQuiston J.R."/>
        </authorList>
    </citation>
    <scope>NUCLEOTIDE SEQUENCE [LARGE SCALE GENOMIC DNA]</scope>
    <source>
        <strain evidence="4">F5649</strain>
    </source>
</reference>
<dbReference type="KEGG" id="eva:EIB75_01850"/>
<dbReference type="Pfam" id="PF07751">
    <property type="entry name" value="Abi_2"/>
    <property type="match status" value="1"/>
</dbReference>
<dbReference type="Proteomes" id="UP000272316">
    <property type="component" value="Chromosome"/>
</dbReference>
<accession>A0A3G8Y061</accession>
<keyword evidence="4" id="KW-1185">Reference proteome</keyword>
<dbReference type="AlphaFoldDB" id="A0A3G8ZBI9"/>
<reference evidence="3" key="2">
    <citation type="submission" date="2018-11" db="EMBL/GenBank/DDBJ databases">
        <title>Proposal to divide the Flavobacteriaceae and reorganize its genera based on Amino Acid Identity values calculated from whole genome sequences.</title>
        <authorList>
            <person name="Nicholson A.C."/>
            <person name="Gulvik C.A."/>
            <person name="Whitney A.M."/>
            <person name="Sheth M."/>
            <person name="Batra D."/>
            <person name="Pryor J."/>
            <person name="Bernardet J.-F."/>
            <person name="Hugo C."/>
            <person name="Kampfer P."/>
            <person name="Newman J.D."/>
            <person name="McQuiston J.R."/>
        </authorList>
    </citation>
    <scope>NUCLEOTIDE SEQUENCE [LARGE SCALE GENOMIC DNA]</scope>
    <source>
        <strain evidence="3">H6466</strain>
    </source>
</reference>
<evidence type="ECO:0000313" key="4">
    <source>
        <dbReference type="Proteomes" id="UP000281810"/>
    </source>
</evidence>
<evidence type="ECO:0000313" key="2">
    <source>
        <dbReference type="EMBL" id="AZI54075.1"/>
    </source>
</evidence>
<dbReference type="Proteomes" id="UP000281810">
    <property type="component" value="Chromosome"/>
</dbReference>
<evidence type="ECO:0000313" key="1">
    <source>
        <dbReference type="EMBL" id="AZI38600.1"/>
    </source>
</evidence>
<gene>
    <name evidence="1" type="ORF">EIB74_00845</name>
    <name evidence="2" type="ORF">EIB75_01850</name>
</gene>
<accession>A0A3G8ZBI9</accession>